<proteinExistence type="predicted"/>
<dbReference type="PROSITE" id="PS51257">
    <property type="entry name" value="PROKAR_LIPOPROTEIN"/>
    <property type="match status" value="1"/>
</dbReference>
<accession>A0A9W4HSD3</accession>
<organism evidence="1 2">
    <name type="scientific">Penicillium nalgiovense</name>
    <dbReference type="NCBI Taxonomy" id="60175"/>
    <lineage>
        <taxon>Eukaryota</taxon>
        <taxon>Fungi</taxon>
        <taxon>Dikarya</taxon>
        <taxon>Ascomycota</taxon>
        <taxon>Pezizomycotina</taxon>
        <taxon>Eurotiomycetes</taxon>
        <taxon>Eurotiomycetidae</taxon>
        <taxon>Eurotiales</taxon>
        <taxon>Aspergillaceae</taxon>
        <taxon>Penicillium</taxon>
    </lineage>
</organism>
<evidence type="ECO:0000313" key="2">
    <source>
        <dbReference type="Proteomes" id="UP001153461"/>
    </source>
</evidence>
<gene>
    <name evidence="1" type="ORF">PNAL_LOCUS4867</name>
</gene>
<evidence type="ECO:0000313" key="1">
    <source>
        <dbReference type="EMBL" id="CAG8106955.1"/>
    </source>
</evidence>
<reference evidence="1" key="1">
    <citation type="submission" date="2021-07" db="EMBL/GenBank/DDBJ databases">
        <authorList>
            <person name="Branca A.L. A."/>
        </authorList>
    </citation>
    <scope>NUCLEOTIDE SEQUENCE</scope>
</reference>
<dbReference type="OrthoDB" id="4018688at2759"/>
<sequence>MDFRLLFQPFSHIIVLNDPRGHSMTPCPSILAACRERYGQLQTDAISPAYIYLVMMENSTFYAMNGGLGQLFRQLLYDHLQDERPKATDMGRLIHITLAVKIEVLIRCDIFYDMRGYTSVAGNTGTVLAERAILETFQPIFDSDLAIGAWVIEFSFSDFRPRVSRIGSLEDLCSIFRPLC</sequence>
<dbReference type="AlphaFoldDB" id="A0A9W4HSD3"/>
<protein>
    <submittedName>
        <fullName evidence="1">Uncharacterized protein</fullName>
    </submittedName>
</protein>
<dbReference type="Proteomes" id="UP001153461">
    <property type="component" value="Unassembled WGS sequence"/>
</dbReference>
<dbReference type="EMBL" id="CAJVNV010000209">
    <property type="protein sequence ID" value="CAG8106955.1"/>
    <property type="molecule type" value="Genomic_DNA"/>
</dbReference>
<comment type="caution">
    <text evidence="1">The sequence shown here is derived from an EMBL/GenBank/DDBJ whole genome shotgun (WGS) entry which is preliminary data.</text>
</comment>
<name>A0A9W4HSD3_PENNA</name>